<dbReference type="Pfam" id="PF13589">
    <property type="entry name" value="HATPase_c_3"/>
    <property type="match status" value="1"/>
</dbReference>
<protein>
    <recommendedName>
        <fullName evidence="4">DNA mismatch repair protein MutL</fullName>
    </recommendedName>
</protein>
<dbReference type="GO" id="GO:0005524">
    <property type="term" value="F:ATP binding"/>
    <property type="evidence" value="ECO:0007669"/>
    <property type="project" value="InterPro"/>
</dbReference>
<reference evidence="7 8" key="1">
    <citation type="journal article" date="2011" name="PLoS ONE">
        <title>Haloquadratum walsbyi: limited diversity in a global pond.</title>
        <authorList>
            <person name="Dyall-Smith M."/>
            <person name="Pfeiffer F."/>
            <person name="Klee K."/>
            <person name="Palm P."/>
            <person name="Gross K."/>
            <person name="Schuster S.C."/>
            <person name="Rampp M."/>
            <person name="Oesterhelt D."/>
        </authorList>
    </citation>
    <scope>NUCLEOTIDE SEQUENCE [LARGE SCALE GENOMIC DNA]</scope>
    <source>
        <strain evidence="8">DSM 16854 / JCM 12705 / C23</strain>
    </source>
</reference>
<dbReference type="RefSeq" id="WP_014556810.1">
    <property type="nucleotide sequence ID" value="NC_017459.1"/>
</dbReference>
<dbReference type="GO" id="GO:0006298">
    <property type="term" value="P:mismatch repair"/>
    <property type="evidence" value="ECO:0007669"/>
    <property type="project" value="UniProtKB-UniRule"/>
</dbReference>
<accession>G0LMX0</accession>
<dbReference type="HOGENOM" id="CLU_004131_4_1_2"/>
<comment type="function">
    <text evidence="4">This protein is involved in the repair of mismatches in DNA. It is required for dam-dependent methyl-directed DNA mismatch repair. May act as a 'molecular matchmaker', a protein that promotes the formation of a stable complex between two or more DNA-binding proteins in an ATP-dependent manner without itself being part of a final effector complex.</text>
</comment>
<dbReference type="NCBIfam" id="TIGR00585">
    <property type="entry name" value="mutl"/>
    <property type="match status" value="1"/>
</dbReference>
<dbReference type="PANTHER" id="PTHR10073">
    <property type="entry name" value="DNA MISMATCH REPAIR PROTEIN MLH, PMS, MUTL"/>
    <property type="match status" value="1"/>
</dbReference>
<evidence type="ECO:0000256" key="1">
    <source>
        <dbReference type="ARBA" id="ARBA00006082"/>
    </source>
</evidence>
<evidence type="ECO:0000256" key="2">
    <source>
        <dbReference type="ARBA" id="ARBA00022763"/>
    </source>
</evidence>
<evidence type="ECO:0000256" key="3">
    <source>
        <dbReference type="ARBA" id="ARBA00023204"/>
    </source>
</evidence>
<evidence type="ECO:0000313" key="7">
    <source>
        <dbReference type="EMBL" id="CCC41440.1"/>
    </source>
</evidence>
<dbReference type="SUPFAM" id="SSF55874">
    <property type="entry name" value="ATPase domain of HSP90 chaperone/DNA topoisomerase II/histidine kinase"/>
    <property type="match status" value="1"/>
</dbReference>
<dbReference type="FunFam" id="3.30.565.10:FF:000003">
    <property type="entry name" value="DNA mismatch repair endonuclease MutL"/>
    <property type="match status" value="1"/>
</dbReference>
<dbReference type="Pfam" id="PF01119">
    <property type="entry name" value="DNA_mis_repair"/>
    <property type="match status" value="1"/>
</dbReference>
<dbReference type="InterPro" id="IPR002099">
    <property type="entry name" value="MutL/Mlh/PMS"/>
</dbReference>
<evidence type="ECO:0000259" key="5">
    <source>
        <dbReference type="SMART" id="SM00853"/>
    </source>
</evidence>
<dbReference type="InterPro" id="IPR013507">
    <property type="entry name" value="DNA_mismatch_S5_2-like"/>
</dbReference>
<name>G0LMX0_HALWC</name>
<proteinExistence type="inferred from homology"/>
<dbReference type="InterPro" id="IPR036890">
    <property type="entry name" value="HATPase_C_sf"/>
</dbReference>
<dbReference type="SMART" id="SM01340">
    <property type="entry name" value="DNA_mis_repair"/>
    <property type="match status" value="1"/>
</dbReference>
<evidence type="ECO:0000259" key="6">
    <source>
        <dbReference type="SMART" id="SM01340"/>
    </source>
</evidence>
<dbReference type="PROSITE" id="PS00058">
    <property type="entry name" value="DNA_MISMATCH_REPAIR_1"/>
    <property type="match status" value="1"/>
</dbReference>
<dbReference type="InterPro" id="IPR037198">
    <property type="entry name" value="MutL_C_sf"/>
</dbReference>
<keyword evidence="3 4" id="KW-0234">DNA repair</keyword>
<dbReference type="AlphaFoldDB" id="G0LMX0"/>
<dbReference type="InterPro" id="IPR014762">
    <property type="entry name" value="DNA_mismatch_repair_CS"/>
</dbReference>
<dbReference type="InterPro" id="IPR014790">
    <property type="entry name" value="MutL_C"/>
</dbReference>
<dbReference type="Pfam" id="PF08676">
    <property type="entry name" value="MutL_C"/>
    <property type="match status" value="1"/>
</dbReference>
<dbReference type="GeneID" id="12448547"/>
<evidence type="ECO:0000256" key="4">
    <source>
        <dbReference type="HAMAP-Rule" id="MF_00149"/>
    </source>
</evidence>
<dbReference type="InterPro" id="IPR042121">
    <property type="entry name" value="MutL_C_regsub"/>
</dbReference>
<dbReference type="CDD" id="cd16926">
    <property type="entry name" value="HATPase_MutL-MLH-PMS-like"/>
    <property type="match status" value="1"/>
</dbReference>
<dbReference type="SUPFAM" id="SSF118116">
    <property type="entry name" value="DNA mismatch repair protein MutL"/>
    <property type="match status" value="1"/>
</dbReference>
<organism evidence="7 8">
    <name type="scientific">Haloquadratum walsbyi (strain DSM 16854 / JCM 12705 / C23)</name>
    <dbReference type="NCBI Taxonomy" id="768065"/>
    <lineage>
        <taxon>Archaea</taxon>
        <taxon>Methanobacteriati</taxon>
        <taxon>Methanobacteriota</taxon>
        <taxon>Stenosarchaea group</taxon>
        <taxon>Halobacteria</taxon>
        <taxon>Halobacteriales</taxon>
        <taxon>Haloferacaceae</taxon>
        <taxon>Haloquadratum</taxon>
    </lineage>
</organism>
<dbReference type="InterPro" id="IPR020568">
    <property type="entry name" value="Ribosomal_Su5_D2-typ_SF"/>
</dbReference>
<dbReference type="GO" id="GO:0016887">
    <property type="term" value="F:ATP hydrolysis activity"/>
    <property type="evidence" value="ECO:0007669"/>
    <property type="project" value="InterPro"/>
</dbReference>
<dbReference type="Gene3D" id="3.30.565.10">
    <property type="entry name" value="Histidine kinase-like ATPase, C-terminal domain"/>
    <property type="match status" value="1"/>
</dbReference>
<dbReference type="Gene3D" id="3.30.1540.20">
    <property type="entry name" value="MutL, C-terminal domain, dimerisation subdomain"/>
    <property type="match status" value="1"/>
</dbReference>
<dbReference type="KEGG" id="hwc:Hqrw_3700"/>
<dbReference type="GO" id="GO:0030983">
    <property type="term" value="F:mismatched DNA binding"/>
    <property type="evidence" value="ECO:0007669"/>
    <property type="project" value="InterPro"/>
</dbReference>
<dbReference type="PANTHER" id="PTHR10073:SF12">
    <property type="entry name" value="DNA MISMATCH REPAIR PROTEIN MLH1"/>
    <property type="match status" value="1"/>
</dbReference>
<gene>
    <name evidence="7" type="primary">mutL2</name>
    <name evidence="4" type="synonym">mutL</name>
    <name evidence="7" type="ordered locus">Hqrw_3700</name>
</gene>
<dbReference type="Proteomes" id="UP000007954">
    <property type="component" value="Chromosome"/>
</dbReference>
<dbReference type="SUPFAM" id="SSF54211">
    <property type="entry name" value="Ribosomal protein S5 domain 2-like"/>
    <property type="match status" value="1"/>
</dbReference>
<feature type="domain" description="DNA mismatch repair protein S5" evidence="6">
    <location>
        <begin position="230"/>
        <end position="362"/>
    </location>
</feature>
<dbReference type="HAMAP" id="MF_00149">
    <property type="entry name" value="DNA_mis_repair"/>
    <property type="match status" value="1"/>
</dbReference>
<dbReference type="GO" id="GO:0140664">
    <property type="term" value="F:ATP-dependent DNA damage sensor activity"/>
    <property type="evidence" value="ECO:0007669"/>
    <property type="project" value="InterPro"/>
</dbReference>
<dbReference type="InterPro" id="IPR038973">
    <property type="entry name" value="MutL/Mlh/Pms-like"/>
</dbReference>
<dbReference type="OrthoDB" id="146201at2157"/>
<dbReference type="InterPro" id="IPR042120">
    <property type="entry name" value="MutL_C_dimsub"/>
</dbReference>
<keyword evidence="2 4" id="KW-0227">DNA damage</keyword>
<dbReference type="InterPro" id="IPR014721">
    <property type="entry name" value="Ribsml_uS5_D2-typ_fold_subgr"/>
</dbReference>
<dbReference type="GO" id="GO:0032300">
    <property type="term" value="C:mismatch repair complex"/>
    <property type="evidence" value="ECO:0007669"/>
    <property type="project" value="InterPro"/>
</dbReference>
<comment type="similarity">
    <text evidence="1 4">Belongs to the DNA mismatch repair MutL/HexB family.</text>
</comment>
<evidence type="ECO:0000313" key="8">
    <source>
        <dbReference type="Proteomes" id="UP000007954"/>
    </source>
</evidence>
<dbReference type="CDD" id="cd00782">
    <property type="entry name" value="MutL_Trans"/>
    <property type="match status" value="1"/>
</dbReference>
<dbReference type="Gene3D" id="3.30.230.10">
    <property type="match status" value="1"/>
</dbReference>
<dbReference type="Gene3D" id="3.30.1370.100">
    <property type="entry name" value="MutL, C-terminal domain, regulatory subdomain"/>
    <property type="match status" value="1"/>
</dbReference>
<dbReference type="SMART" id="SM00853">
    <property type="entry name" value="MutL_C"/>
    <property type="match status" value="1"/>
</dbReference>
<sequence>MSNQGDTESSKTTICRLDDEMIAAVAAAEVITRPADVVAELIENALDAGADRIDISVTGDGTDQLVVRDNGQGMSKQDAILAVQRHTTSKINATKQAAGEITPTTQDGIIPPVETLGFRGEALASIATVGTLEIETNNGGPCGTMIKTNGPTAESVEPTGRACGTTITVDNLFEAVPARQEALASSQAEFARISKLVSHYALLHPMTAISLQHDGNDVLSTSGDGYTSALLGVYDREIAAQSTTIESTQTIDIDTKSSQITQTATIEINGVLVHPTVTRANRNAVSIAIDGRPVNNETLITAIMNGYSDLLPGGQHPIAAVTVSLPGSLTDHNVHPRKQTVRIQTADLIADMIETSVSDALSTVDQRQIDTLSTELDVSLEALTDADQTSSAAVADADVLGQFQELYLLCSLDDTLLIVDQHAAHERITYERLCATVDETLPTVTIDPPVTVSLTPGQYSTLDCITDQLMTYGYEYTKRDDAQNTHKAINVHSVPAPLGQPAAPVSIRDAIDALQNDDTPSVAHERTDTLAELACHQSLRAGEILDSPAADELLNQLGACENPYACPHGRPVVLTVDEMDLVRAFGRRNTRRD</sequence>
<feature type="domain" description="MutL C-terminal dimerisation" evidence="5">
    <location>
        <begin position="399"/>
        <end position="545"/>
    </location>
</feature>
<dbReference type="EMBL" id="FR746099">
    <property type="protein sequence ID" value="CCC41440.1"/>
    <property type="molecule type" value="Genomic_DNA"/>
</dbReference>
<dbReference type="InterPro" id="IPR020667">
    <property type="entry name" value="DNA_mismatch_repair_MutL"/>
</dbReference>